<dbReference type="InterPro" id="IPR001254">
    <property type="entry name" value="Trypsin_dom"/>
</dbReference>
<dbReference type="CDD" id="cd00190">
    <property type="entry name" value="Tryp_SPc"/>
    <property type="match status" value="1"/>
</dbReference>
<dbReference type="SMART" id="SM00020">
    <property type="entry name" value="Tryp_SPc"/>
    <property type="match status" value="1"/>
</dbReference>
<dbReference type="InterPro" id="IPR009003">
    <property type="entry name" value="Peptidase_S1_PA"/>
</dbReference>
<dbReference type="Proteomes" id="UP000494256">
    <property type="component" value="Unassembled WGS sequence"/>
</dbReference>
<dbReference type="InterPro" id="IPR051333">
    <property type="entry name" value="CLIP_Serine_Protease"/>
</dbReference>
<feature type="signal peptide" evidence="10">
    <location>
        <begin position="1"/>
        <end position="23"/>
    </location>
</feature>
<accession>A0A8S1AM28</accession>
<dbReference type="PROSITE" id="PS50240">
    <property type="entry name" value="TRYPSIN_DOM"/>
    <property type="match status" value="1"/>
</dbReference>
<name>A0A8S1AM28_ARCPL</name>
<keyword evidence="5" id="KW-0378">Hydrolase</keyword>
<feature type="region of interest" description="Disordered" evidence="9">
    <location>
        <begin position="194"/>
        <end position="302"/>
    </location>
</feature>
<evidence type="ECO:0000256" key="10">
    <source>
        <dbReference type="SAM" id="SignalP"/>
    </source>
</evidence>
<proteinExistence type="predicted"/>
<evidence type="ECO:0000256" key="9">
    <source>
        <dbReference type="SAM" id="MobiDB-lite"/>
    </source>
</evidence>
<feature type="compositionally biased region" description="Polar residues" evidence="9">
    <location>
        <begin position="199"/>
        <end position="216"/>
    </location>
</feature>
<sequence length="563" mass="63174">MEKVKFVCYFVLVLVLKFSLVCSQYVQSPCPGIFDYESDDSGIYGRIVVRPGTPVSQLVVQINFTVTVQLFSDYYGSLELANERFALRDYNQGSPMRYRVHFPVTSPLPRVTWLAVNGETICAGPGDVLRPNRYLTTFSLQHTSFIGVRPPVSRPQTQSNFVNDFGDNQVYTIHGIDNNWNNVNVVVPLDDKQSRPVYEQTSRPSSPFLITQNFNDNSEDRPQRLPQRPPQRPPQRLPVNRIPNRPVIQQPTLPVYEEPVTQDIRPQRPIEDTLYYPEESVTQAARPARPRPVNQQTPSSSNIECGVVGGKIPLIVQGTPYNRGDVPWLVAIYRNTRNDLAFICGGTLVSDRHVITAAHCMHLRSVRTSYQNMLVKIGVYDLSAWDDDITVTRTLIDAKSHEAYNSSSLENDILILTLRLPVKFNEYIRPACLWSGDTTLQRVVDTSGIVAGWGEQYNGGPKAGIPNLVHLPIVSTDTCRAKNAAFHQLTSSHTLCAGDLKGSGPCKGDSGGGLYIQHEGKWRLRGVVSISLRTDDGRCNLQEYLVFTDTAQYLPWIRQILQA</sequence>
<dbReference type="GO" id="GO:0005576">
    <property type="term" value="C:extracellular region"/>
    <property type="evidence" value="ECO:0007669"/>
    <property type="project" value="UniProtKB-SubCell"/>
</dbReference>
<evidence type="ECO:0000313" key="12">
    <source>
        <dbReference type="EMBL" id="CAB3245787.1"/>
    </source>
</evidence>
<dbReference type="GO" id="GO:0006508">
    <property type="term" value="P:proteolysis"/>
    <property type="evidence" value="ECO:0007669"/>
    <property type="project" value="UniProtKB-KW"/>
</dbReference>
<dbReference type="PROSITE" id="PS00134">
    <property type="entry name" value="TRYPSIN_HIS"/>
    <property type="match status" value="1"/>
</dbReference>
<dbReference type="InterPro" id="IPR001314">
    <property type="entry name" value="Peptidase_S1A"/>
</dbReference>
<evidence type="ECO:0000256" key="5">
    <source>
        <dbReference type="ARBA" id="ARBA00022801"/>
    </source>
</evidence>
<dbReference type="InterPro" id="IPR043504">
    <property type="entry name" value="Peptidase_S1_PA_chymotrypsin"/>
</dbReference>
<keyword evidence="8" id="KW-1015">Disulfide bond</keyword>
<keyword evidence="4 10" id="KW-0732">Signal</keyword>
<keyword evidence="7" id="KW-0865">Zymogen</keyword>
<dbReference type="Pfam" id="PF00089">
    <property type="entry name" value="Trypsin"/>
    <property type="match status" value="1"/>
</dbReference>
<evidence type="ECO:0000259" key="11">
    <source>
        <dbReference type="PROSITE" id="PS50240"/>
    </source>
</evidence>
<feature type="domain" description="Peptidase S1" evidence="11">
    <location>
        <begin position="307"/>
        <end position="562"/>
    </location>
</feature>
<protein>
    <recommendedName>
        <fullName evidence="11">Peptidase S1 domain-containing protein</fullName>
    </recommendedName>
</protein>
<dbReference type="PRINTS" id="PR00722">
    <property type="entry name" value="CHYMOTRYPSIN"/>
</dbReference>
<feature type="chain" id="PRO_5035724666" description="Peptidase S1 domain-containing protein" evidence="10">
    <location>
        <begin position="24"/>
        <end position="563"/>
    </location>
</feature>
<dbReference type="Gene3D" id="2.40.10.10">
    <property type="entry name" value="Trypsin-like serine proteases"/>
    <property type="match status" value="1"/>
</dbReference>
<dbReference type="PANTHER" id="PTHR24260:SF143">
    <property type="entry name" value="SERINE PROTEASE GD-LIKE PROTEIN"/>
    <property type="match status" value="1"/>
</dbReference>
<feature type="compositionally biased region" description="Polar residues" evidence="9">
    <location>
        <begin position="293"/>
        <end position="302"/>
    </location>
</feature>
<evidence type="ECO:0000313" key="13">
    <source>
        <dbReference type="Proteomes" id="UP000494256"/>
    </source>
</evidence>
<dbReference type="PANTHER" id="PTHR24260">
    <property type="match status" value="1"/>
</dbReference>
<evidence type="ECO:0000256" key="7">
    <source>
        <dbReference type="ARBA" id="ARBA00023145"/>
    </source>
</evidence>
<dbReference type="FunFam" id="2.40.10.10:FF:000146">
    <property type="entry name" value="Serine protease 53"/>
    <property type="match status" value="1"/>
</dbReference>
<organism evidence="12 13">
    <name type="scientific">Arctia plantaginis</name>
    <name type="common">Wood tiger moth</name>
    <name type="synonym">Phalaena plantaginis</name>
    <dbReference type="NCBI Taxonomy" id="874455"/>
    <lineage>
        <taxon>Eukaryota</taxon>
        <taxon>Metazoa</taxon>
        <taxon>Ecdysozoa</taxon>
        <taxon>Arthropoda</taxon>
        <taxon>Hexapoda</taxon>
        <taxon>Insecta</taxon>
        <taxon>Pterygota</taxon>
        <taxon>Neoptera</taxon>
        <taxon>Endopterygota</taxon>
        <taxon>Lepidoptera</taxon>
        <taxon>Glossata</taxon>
        <taxon>Ditrysia</taxon>
        <taxon>Noctuoidea</taxon>
        <taxon>Erebidae</taxon>
        <taxon>Arctiinae</taxon>
        <taxon>Arctia</taxon>
    </lineage>
</organism>
<evidence type="ECO:0000256" key="1">
    <source>
        <dbReference type="ARBA" id="ARBA00004613"/>
    </source>
</evidence>
<evidence type="ECO:0000256" key="8">
    <source>
        <dbReference type="ARBA" id="ARBA00023157"/>
    </source>
</evidence>
<dbReference type="InterPro" id="IPR031986">
    <property type="entry name" value="GD_N"/>
</dbReference>
<evidence type="ECO:0000256" key="2">
    <source>
        <dbReference type="ARBA" id="ARBA00022525"/>
    </source>
</evidence>
<dbReference type="SUPFAM" id="SSF50494">
    <property type="entry name" value="Trypsin-like serine proteases"/>
    <property type="match status" value="1"/>
</dbReference>
<dbReference type="OrthoDB" id="10022288at2759"/>
<dbReference type="EMBL" id="CADEBD010000327">
    <property type="protein sequence ID" value="CAB3245787.1"/>
    <property type="molecule type" value="Genomic_DNA"/>
</dbReference>
<dbReference type="GO" id="GO:0004252">
    <property type="term" value="F:serine-type endopeptidase activity"/>
    <property type="evidence" value="ECO:0007669"/>
    <property type="project" value="InterPro"/>
</dbReference>
<evidence type="ECO:0000256" key="3">
    <source>
        <dbReference type="ARBA" id="ARBA00022670"/>
    </source>
</evidence>
<reference evidence="12 13" key="1">
    <citation type="submission" date="2020-04" db="EMBL/GenBank/DDBJ databases">
        <authorList>
            <person name="Wallbank WR R."/>
            <person name="Pardo Diaz C."/>
            <person name="Kozak K."/>
            <person name="Martin S."/>
            <person name="Jiggins C."/>
            <person name="Moest M."/>
            <person name="Warren A I."/>
            <person name="Byers J.R.P. K."/>
            <person name="Montejo-Kovacevich G."/>
            <person name="Yen C E."/>
        </authorList>
    </citation>
    <scope>NUCLEOTIDE SEQUENCE [LARGE SCALE GENOMIC DNA]</scope>
</reference>
<keyword evidence="3" id="KW-0645">Protease</keyword>
<comment type="subcellular location">
    <subcellularLocation>
        <location evidence="1">Secreted</location>
    </subcellularLocation>
</comment>
<comment type="caution">
    <text evidence="12">The sequence shown here is derived from an EMBL/GenBank/DDBJ whole genome shotgun (WGS) entry which is preliminary data.</text>
</comment>
<keyword evidence="2" id="KW-0964">Secreted</keyword>
<feature type="compositionally biased region" description="Pro residues" evidence="9">
    <location>
        <begin position="227"/>
        <end position="236"/>
    </location>
</feature>
<dbReference type="Pfam" id="PF16030">
    <property type="entry name" value="GD_N"/>
    <property type="match status" value="1"/>
</dbReference>
<evidence type="ECO:0000256" key="4">
    <source>
        <dbReference type="ARBA" id="ARBA00022729"/>
    </source>
</evidence>
<dbReference type="InterPro" id="IPR018114">
    <property type="entry name" value="TRYPSIN_HIS"/>
</dbReference>
<keyword evidence="6" id="KW-0720">Serine protease</keyword>
<gene>
    <name evidence="12" type="ORF">APLA_LOCUS11244</name>
</gene>
<dbReference type="AlphaFoldDB" id="A0A8S1AM28"/>
<evidence type="ECO:0000256" key="6">
    <source>
        <dbReference type="ARBA" id="ARBA00022825"/>
    </source>
</evidence>